<organism evidence="1 2">
    <name type="scientific">Patellaria atrata CBS 101060</name>
    <dbReference type="NCBI Taxonomy" id="1346257"/>
    <lineage>
        <taxon>Eukaryota</taxon>
        <taxon>Fungi</taxon>
        <taxon>Dikarya</taxon>
        <taxon>Ascomycota</taxon>
        <taxon>Pezizomycotina</taxon>
        <taxon>Dothideomycetes</taxon>
        <taxon>Dothideomycetes incertae sedis</taxon>
        <taxon>Patellariales</taxon>
        <taxon>Patellariaceae</taxon>
        <taxon>Patellaria</taxon>
    </lineage>
</organism>
<evidence type="ECO:0000313" key="1">
    <source>
        <dbReference type="EMBL" id="KAF2834898.1"/>
    </source>
</evidence>
<keyword evidence="2" id="KW-1185">Reference proteome</keyword>
<reference evidence="1" key="1">
    <citation type="journal article" date="2020" name="Stud. Mycol.">
        <title>101 Dothideomycetes genomes: a test case for predicting lifestyles and emergence of pathogens.</title>
        <authorList>
            <person name="Haridas S."/>
            <person name="Albert R."/>
            <person name="Binder M."/>
            <person name="Bloem J."/>
            <person name="Labutti K."/>
            <person name="Salamov A."/>
            <person name="Andreopoulos B."/>
            <person name="Baker S."/>
            <person name="Barry K."/>
            <person name="Bills G."/>
            <person name="Bluhm B."/>
            <person name="Cannon C."/>
            <person name="Castanera R."/>
            <person name="Culley D."/>
            <person name="Daum C."/>
            <person name="Ezra D."/>
            <person name="Gonzalez J."/>
            <person name="Henrissat B."/>
            <person name="Kuo A."/>
            <person name="Liang C."/>
            <person name="Lipzen A."/>
            <person name="Lutzoni F."/>
            <person name="Magnuson J."/>
            <person name="Mondo S."/>
            <person name="Nolan M."/>
            <person name="Ohm R."/>
            <person name="Pangilinan J."/>
            <person name="Park H.-J."/>
            <person name="Ramirez L."/>
            <person name="Alfaro M."/>
            <person name="Sun H."/>
            <person name="Tritt A."/>
            <person name="Yoshinaga Y."/>
            <person name="Zwiers L.-H."/>
            <person name="Turgeon B."/>
            <person name="Goodwin S."/>
            <person name="Spatafora J."/>
            <person name="Crous P."/>
            <person name="Grigoriev I."/>
        </authorList>
    </citation>
    <scope>NUCLEOTIDE SEQUENCE</scope>
    <source>
        <strain evidence="1">CBS 101060</strain>
    </source>
</reference>
<comment type="caution">
    <text evidence="1">The sequence shown here is derived from an EMBL/GenBank/DDBJ whole genome shotgun (WGS) entry which is preliminary data.</text>
</comment>
<protein>
    <submittedName>
        <fullName evidence="1">Uncharacterized protein</fullName>
    </submittedName>
</protein>
<evidence type="ECO:0000313" key="2">
    <source>
        <dbReference type="Proteomes" id="UP000799429"/>
    </source>
</evidence>
<accession>A0A9P4VKW0</accession>
<name>A0A9P4VKW0_9PEZI</name>
<sequence>MQHKLQEREKSFLGVELQRKTRLLRHQKKSKVDFSKIQLQTDADFKHRKYDKMCKGGSGKEYKYRVEVQYLARQIKRDESKNIEEGQLHYKCILEETEIVNPFTSKDAMPDQSNPLLDQDYLPNVADENIGELASDAMLDTSQSWSVMGDVL</sequence>
<dbReference type="AlphaFoldDB" id="A0A9P4VKW0"/>
<proteinExistence type="predicted"/>
<gene>
    <name evidence="1" type="ORF">M501DRAFT_482197</name>
</gene>
<dbReference type="EMBL" id="MU006113">
    <property type="protein sequence ID" value="KAF2834898.1"/>
    <property type="molecule type" value="Genomic_DNA"/>
</dbReference>
<dbReference type="Proteomes" id="UP000799429">
    <property type="component" value="Unassembled WGS sequence"/>
</dbReference>